<dbReference type="OrthoDB" id="10566834at2759"/>
<feature type="compositionally biased region" description="Acidic residues" evidence="1">
    <location>
        <begin position="188"/>
        <end position="203"/>
    </location>
</feature>
<dbReference type="AlphaFoldDB" id="A0A9Q0AJP2"/>
<feature type="region of interest" description="Disordered" evidence="1">
    <location>
        <begin position="173"/>
        <end position="217"/>
    </location>
</feature>
<gene>
    <name evidence="2" type="ORF">JX265_011457</name>
</gene>
<organism evidence="2 3">
    <name type="scientific">Neoarthrinium moseri</name>
    <dbReference type="NCBI Taxonomy" id="1658444"/>
    <lineage>
        <taxon>Eukaryota</taxon>
        <taxon>Fungi</taxon>
        <taxon>Dikarya</taxon>
        <taxon>Ascomycota</taxon>
        <taxon>Pezizomycotina</taxon>
        <taxon>Sordariomycetes</taxon>
        <taxon>Xylariomycetidae</taxon>
        <taxon>Amphisphaeriales</taxon>
        <taxon>Apiosporaceae</taxon>
        <taxon>Neoarthrinium</taxon>
    </lineage>
</organism>
<accession>A0A9Q0AJP2</accession>
<proteinExistence type="predicted"/>
<comment type="caution">
    <text evidence="2">The sequence shown here is derived from an EMBL/GenBank/DDBJ whole genome shotgun (WGS) entry which is preliminary data.</text>
</comment>
<reference evidence="2" key="1">
    <citation type="submission" date="2021-03" db="EMBL/GenBank/DDBJ databases">
        <title>Revisited historic fungal species revealed as producer of novel bioactive compounds through whole genome sequencing and comparative genomics.</title>
        <authorList>
            <person name="Vignolle G.A."/>
            <person name="Hochenegger N."/>
            <person name="Mach R.L."/>
            <person name="Mach-Aigner A.R."/>
            <person name="Javad Rahimi M."/>
            <person name="Salim K.A."/>
            <person name="Chan C.M."/>
            <person name="Lim L.B.L."/>
            <person name="Cai F."/>
            <person name="Druzhinina I.S."/>
            <person name="U'Ren J.M."/>
            <person name="Derntl C."/>
        </authorList>
    </citation>
    <scope>NUCLEOTIDE SEQUENCE</scope>
    <source>
        <strain evidence="2">TUCIM 5799</strain>
    </source>
</reference>
<dbReference type="Proteomes" id="UP000829685">
    <property type="component" value="Unassembled WGS sequence"/>
</dbReference>
<name>A0A9Q0AJP2_9PEZI</name>
<keyword evidence="3" id="KW-1185">Reference proteome</keyword>
<evidence type="ECO:0000313" key="3">
    <source>
        <dbReference type="Proteomes" id="UP000829685"/>
    </source>
</evidence>
<protein>
    <submittedName>
        <fullName evidence="2">Uncharacterized protein</fullName>
    </submittedName>
</protein>
<sequence length="217" mass="24449">MCQGVTLRYQCSRCRGVVLLDNTKYRQACPQARARNGVCGHDRTRWSVRRLQAGTDINPRESLTDPRKGSGLLRWNEFHCIQCELHDEILRLNIHADSPELELDAGVGEMGDESDEYEPLVAWSTANQREVEQSSDASTVRNPLRWFPLLPSDGPSDMKSNFVAEIFPQSGEFSDTWLRGSDSTQEQVSEEDEEESSDDDEEGGVSLSALYDSDDED</sequence>
<dbReference type="EMBL" id="JAFIMR010000042">
    <property type="protein sequence ID" value="KAI1856816.1"/>
    <property type="molecule type" value="Genomic_DNA"/>
</dbReference>
<evidence type="ECO:0000256" key="1">
    <source>
        <dbReference type="SAM" id="MobiDB-lite"/>
    </source>
</evidence>
<evidence type="ECO:0000313" key="2">
    <source>
        <dbReference type="EMBL" id="KAI1856816.1"/>
    </source>
</evidence>